<name>A0A1X7N1U7_9EURY</name>
<organism evidence="2 3">
    <name type="scientific">Methanohalophilus portucalensis FDF-1</name>
    <dbReference type="NCBI Taxonomy" id="523843"/>
    <lineage>
        <taxon>Archaea</taxon>
        <taxon>Methanobacteriati</taxon>
        <taxon>Methanobacteriota</taxon>
        <taxon>Stenosarchaea group</taxon>
        <taxon>Methanomicrobia</taxon>
        <taxon>Methanosarcinales</taxon>
        <taxon>Methanosarcinaceae</taxon>
        <taxon>Methanohalophilus</taxon>
    </lineage>
</organism>
<keyword evidence="1" id="KW-0812">Transmembrane</keyword>
<keyword evidence="1" id="KW-1133">Transmembrane helix</keyword>
<reference evidence="3" key="1">
    <citation type="submission" date="2017-04" db="EMBL/GenBank/DDBJ databases">
        <authorList>
            <person name="Varghese N."/>
            <person name="Submissions S."/>
        </authorList>
    </citation>
    <scope>NUCLEOTIDE SEQUENCE [LARGE SCALE GENOMIC DNA]</scope>
    <source>
        <strain evidence="3">FDF-1</strain>
    </source>
</reference>
<gene>
    <name evidence="2" type="ORF">SAMN06264941_0373</name>
</gene>
<dbReference type="RefSeq" id="WP_169922782.1">
    <property type="nucleotide sequence ID" value="NZ_FXBN01000001.1"/>
</dbReference>
<evidence type="ECO:0000256" key="1">
    <source>
        <dbReference type="SAM" id="Phobius"/>
    </source>
</evidence>
<evidence type="ECO:0000313" key="3">
    <source>
        <dbReference type="Proteomes" id="UP000193969"/>
    </source>
</evidence>
<evidence type="ECO:0000313" key="2">
    <source>
        <dbReference type="EMBL" id="SMH30797.1"/>
    </source>
</evidence>
<keyword evidence="1" id="KW-0472">Membrane</keyword>
<keyword evidence="3" id="KW-1185">Reference proteome</keyword>
<dbReference type="OrthoDB" id="121274at2157"/>
<proteinExistence type="predicted"/>
<accession>A0A1X7N1U7</accession>
<protein>
    <submittedName>
        <fullName evidence="2">Uncharacterized protein</fullName>
    </submittedName>
</protein>
<dbReference type="AlphaFoldDB" id="A0A1X7N1U7"/>
<dbReference type="EMBL" id="FXBN01000001">
    <property type="protein sequence ID" value="SMH30797.1"/>
    <property type="molecule type" value="Genomic_DNA"/>
</dbReference>
<feature type="transmembrane region" description="Helical" evidence="1">
    <location>
        <begin position="26"/>
        <end position="48"/>
    </location>
</feature>
<sequence>MGIENYNIEKYIPDDFLSTAWTVEHVHIKLAAGIILLVLYAILLTRWLGGL</sequence>
<dbReference type="Proteomes" id="UP000193969">
    <property type="component" value="Unassembled WGS sequence"/>
</dbReference>